<keyword evidence="2" id="KW-0547">Nucleotide-binding</keyword>
<evidence type="ECO:0000256" key="1">
    <source>
        <dbReference type="ARBA" id="ARBA00012552"/>
    </source>
</evidence>
<keyword evidence="3" id="KW-0378">Hydrolase</keyword>
<dbReference type="InterPro" id="IPR001650">
    <property type="entry name" value="Helicase_C-like"/>
</dbReference>
<keyword evidence="5" id="KW-0067">ATP-binding</keyword>
<dbReference type="InterPro" id="IPR050079">
    <property type="entry name" value="DEAD_box_RNA_helicase"/>
</dbReference>
<dbReference type="PROSITE" id="PS51195">
    <property type="entry name" value="Q_MOTIF"/>
    <property type="match status" value="1"/>
</dbReference>
<dbReference type="InterPro" id="IPR011545">
    <property type="entry name" value="DEAD/DEAH_box_helicase_dom"/>
</dbReference>
<evidence type="ECO:0000256" key="3">
    <source>
        <dbReference type="ARBA" id="ARBA00022801"/>
    </source>
</evidence>
<dbReference type="SMART" id="SM00490">
    <property type="entry name" value="HELICc"/>
    <property type="match status" value="1"/>
</dbReference>
<dbReference type="AlphaFoldDB" id="A0A6C0FB63"/>
<evidence type="ECO:0000256" key="7">
    <source>
        <dbReference type="ARBA" id="ARBA00047984"/>
    </source>
</evidence>
<dbReference type="SUPFAM" id="SSF52540">
    <property type="entry name" value="P-loop containing nucleoside triphosphate hydrolases"/>
    <property type="match status" value="1"/>
</dbReference>
<dbReference type="Pfam" id="PF00270">
    <property type="entry name" value="DEAD"/>
    <property type="match status" value="1"/>
</dbReference>
<dbReference type="GO" id="GO:0005524">
    <property type="term" value="F:ATP binding"/>
    <property type="evidence" value="ECO:0007669"/>
    <property type="project" value="UniProtKB-KW"/>
</dbReference>
<evidence type="ECO:0000256" key="4">
    <source>
        <dbReference type="ARBA" id="ARBA00022806"/>
    </source>
</evidence>
<dbReference type="PROSITE" id="PS51194">
    <property type="entry name" value="HELICASE_CTER"/>
    <property type="match status" value="1"/>
</dbReference>
<evidence type="ECO:0000313" key="11">
    <source>
        <dbReference type="EMBL" id="QHT38091.1"/>
    </source>
</evidence>
<dbReference type="InterPro" id="IPR027417">
    <property type="entry name" value="P-loop_NTPase"/>
</dbReference>
<dbReference type="EC" id="3.6.4.13" evidence="1"/>
<name>A0A6C0FB63_9ZZZZ</name>
<comment type="catalytic activity">
    <reaction evidence="7">
        <text>ATP + H2O = ADP + phosphate + H(+)</text>
        <dbReference type="Rhea" id="RHEA:13065"/>
        <dbReference type="ChEBI" id="CHEBI:15377"/>
        <dbReference type="ChEBI" id="CHEBI:15378"/>
        <dbReference type="ChEBI" id="CHEBI:30616"/>
        <dbReference type="ChEBI" id="CHEBI:43474"/>
        <dbReference type="ChEBI" id="CHEBI:456216"/>
        <dbReference type="EC" id="3.6.4.13"/>
    </reaction>
</comment>
<dbReference type="Pfam" id="PF00271">
    <property type="entry name" value="Helicase_C"/>
    <property type="match status" value="1"/>
</dbReference>
<dbReference type="PROSITE" id="PS51192">
    <property type="entry name" value="HELICASE_ATP_BIND_1"/>
    <property type="match status" value="1"/>
</dbReference>
<proteinExistence type="predicted"/>
<dbReference type="EMBL" id="MN738825">
    <property type="protein sequence ID" value="QHT38091.1"/>
    <property type="molecule type" value="Genomic_DNA"/>
</dbReference>
<reference evidence="11" key="1">
    <citation type="journal article" date="2020" name="Nature">
        <title>Giant virus diversity and host interactions through global metagenomics.</title>
        <authorList>
            <person name="Schulz F."/>
            <person name="Roux S."/>
            <person name="Paez-Espino D."/>
            <person name="Jungbluth S."/>
            <person name="Walsh D.A."/>
            <person name="Denef V.J."/>
            <person name="McMahon K.D."/>
            <person name="Konstantinidis K.T."/>
            <person name="Eloe-Fadrosh E.A."/>
            <person name="Kyrpides N.C."/>
            <person name="Woyke T."/>
        </authorList>
    </citation>
    <scope>NUCLEOTIDE SEQUENCE</scope>
    <source>
        <strain evidence="11">GVMAG-S-ERX556049-19</strain>
    </source>
</reference>
<dbReference type="InterPro" id="IPR000629">
    <property type="entry name" value="RNA-helicase_DEAD-box_CS"/>
</dbReference>
<dbReference type="PANTHER" id="PTHR47959:SF1">
    <property type="entry name" value="ATP-DEPENDENT RNA HELICASE DBPA"/>
    <property type="match status" value="1"/>
</dbReference>
<keyword evidence="6" id="KW-0694">RNA-binding</keyword>
<dbReference type="InterPro" id="IPR014001">
    <property type="entry name" value="Helicase_ATP-bd"/>
</dbReference>
<dbReference type="FunFam" id="3.40.50.300:FF:000849">
    <property type="entry name" value="ATP-dependent RNA helicase DBP5"/>
    <property type="match status" value="1"/>
</dbReference>
<dbReference type="SMART" id="SM00487">
    <property type="entry name" value="DEXDc"/>
    <property type="match status" value="1"/>
</dbReference>
<dbReference type="GO" id="GO:0003723">
    <property type="term" value="F:RNA binding"/>
    <property type="evidence" value="ECO:0007669"/>
    <property type="project" value="UniProtKB-KW"/>
</dbReference>
<protein>
    <recommendedName>
        <fullName evidence="1">RNA helicase</fullName>
        <ecNumber evidence="1">3.6.4.13</ecNumber>
    </recommendedName>
</protein>
<dbReference type="InterPro" id="IPR014014">
    <property type="entry name" value="RNA_helicase_DEAD_Q_motif"/>
</dbReference>
<sequence length="378" mass="42922">MDSNIEIKHWDDLNINTNLLRGIYSHGFEKPSEIQKKAIYPIINKKDVIAQAQSGTGKTGAFSISSLQSIDTSLLQTQVMIIVPTRELVTQINKVMKALSDFMENVSIKILVGGTSVANDIEDLKSPPHIIIGTPGRIYDMIKRKKINMLTIQLFILDEADEMLSRGFKEQIHTIFQYLHENVQVAIFSATFPTEVMDLTNKFMNNPEKITIKKENLTLDGIQQSFIATANDHEKLNWLITIYKQYNGGQSIVFVNDINRVTALYNEMKNNGFSVGCMHSSLSKDERADVLQSFVNGNENILISSNIIARGIDVHQVNLVINFDIPNSVHTYLHRIGRSGRWGRKGNAINFVSERDIENMRKIEHHYEITINEFTNII</sequence>
<evidence type="ECO:0000256" key="2">
    <source>
        <dbReference type="ARBA" id="ARBA00022741"/>
    </source>
</evidence>
<keyword evidence="4" id="KW-0347">Helicase</keyword>
<dbReference type="PANTHER" id="PTHR47959">
    <property type="entry name" value="ATP-DEPENDENT RNA HELICASE RHLE-RELATED"/>
    <property type="match status" value="1"/>
</dbReference>
<evidence type="ECO:0000259" key="9">
    <source>
        <dbReference type="PROSITE" id="PS51194"/>
    </source>
</evidence>
<dbReference type="GO" id="GO:0016787">
    <property type="term" value="F:hydrolase activity"/>
    <property type="evidence" value="ECO:0007669"/>
    <property type="project" value="UniProtKB-KW"/>
</dbReference>
<evidence type="ECO:0000256" key="5">
    <source>
        <dbReference type="ARBA" id="ARBA00022840"/>
    </source>
</evidence>
<feature type="domain" description="Helicase C-terminal" evidence="9">
    <location>
        <begin position="235"/>
        <end position="378"/>
    </location>
</feature>
<dbReference type="CDD" id="cd18787">
    <property type="entry name" value="SF2_C_DEAD"/>
    <property type="match status" value="1"/>
</dbReference>
<dbReference type="GO" id="GO:0005829">
    <property type="term" value="C:cytosol"/>
    <property type="evidence" value="ECO:0007669"/>
    <property type="project" value="TreeGrafter"/>
</dbReference>
<organism evidence="11">
    <name type="scientific">viral metagenome</name>
    <dbReference type="NCBI Taxonomy" id="1070528"/>
    <lineage>
        <taxon>unclassified sequences</taxon>
        <taxon>metagenomes</taxon>
        <taxon>organismal metagenomes</taxon>
    </lineage>
</organism>
<dbReference type="GO" id="GO:0003724">
    <property type="term" value="F:RNA helicase activity"/>
    <property type="evidence" value="ECO:0007669"/>
    <property type="project" value="UniProtKB-EC"/>
</dbReference>
<evidence type="ECO:0000259" key="8">
    <source>
        <dbReference type="PROSITE" id="PS51192"/>
    </source>
</evidence>
<feature type="domain" description="Helicase ATP-binding" evidence="8">
    <location>
        <begin position="39"/>
        <end position="210"/>
    </location>
</feature>
<evidence type="ECO:0000259" key="10">
    <source>
        <dbReference type="PROSITE" id="PS51195"/>
    </source>
</evidence>
<feature type="domain" description="DEAD-box RNA helicase Q" evidence="10">
    <location>
        <begin position="8"/>
        <end position="36"/>
    </location>
</feature>
<accession>A0A6C0FB63</accession>
<dbReference type="Gene3D" id="3.40.50.300">
    <property type="entry name" value="P-loop containing nucleotide triphosphate hydrolases"/>
    <property type="match status" value="2"/>
</dbReference>
<dbReference type="PROSITE" id="PS00039">
    <property type="entry name" value="DEAD_ATP_HELICASE"/>
    <property type="match status" value="1"/>
</dbReference>
<evidence type="ECO:0000256" key="6">
    <source>
        <dbReference type="ARBA" id="ARBA00022884"/>
    </source>
</evidence>